<keyword evidence="3" id="KW-0378">Hydrolase</keyword>
<evidence type="ECO:0000259" key="2">
    <source>
        <dbReference type="Pfam" id="PF02517"/>
    </source>
</evidence>
<protein>
    <submittedName>
        <fullName evidence="3">CPBP family intramembrane glutamic endopeptidase</fullName>
        <ecNumber evidence="3">3.4.-.-</ecNumber>
    </submittedName>
</protein>
<keyword evidence="1" id="KW-0472">Membrane</keyword>
<dbReference type="InterPro" id="IPR003675">
    <property type="entry name" value="Rce1/LyrA-like_dom"/>
</dbReference>
<comment type="caution">
    <text evidence="3">The sequence shown here is derived from an EMBL/GenBank/DDBJ whole genome shotgun (WGS) entry which is preliminary data.</text>
</comment>
<accession>A0ABW6PTQ2</accession>
<gene>
    <name evidence="3" type="ORF">ACFYTF_23470</name>
</gene>
<dbReference type="GO" id="GO:0016787">
    <property type="term" value="F:hydrolase activity"/>
    <property type="evidence" value="ECO:0007669"/>
    <property type="project" value="UniProtKB-KW"/>
</dbReference>
<dbReference type="RefSeq" id="WP_387702237.1">
    <property type="nucleotide sequence ID" value="NZ_JBIAMX010000016.1"/>
</dbReference>
<keyword evidence="1" id="KW-0812">Transmembrane</keyword>
<feature type="domain" description="CAAX prenyl protease 2/Lysostaphin resistance protein A-like" evidence="2">
    <location>
        <begin position="119"/>
        <end position="202"/>
    </location>
</feature>
<dbReference type="EC" id="3.4.-.-" evidence="3"/>
<sequence>MSARAWLRRVRPGPGERRRGQVAAVGLAGTALLGASLAAPPASARFYGLTFATAATLTAGGLVTTPAATGPADRRVLVPAATGVAAFGVFYGCALVARRIPLLRDAIASVMRYADQGRTPAVLLTTLANGAAEEVYFRGAVFHAAARGPVAVSTVAYILNTTATRNPALVLAAAVMGTVFGVQRQRTGGILASQVTHLVWSTLMLHFIPPLFLDDRSDGGARSL</sequence>
<organism evidence="3 4">
    <name type="scientific">Nocardia thailandica</name>
    <dbReference type="NCBI Taxonomy" id="257275"/>
    <lineage>
        <taxon>Bacteria</taxon>
        <taxon>Bacillati</taxon>
        <taxon>Actinomycetota</taxon>
        <taxon>Actinomycetes</taxon>
        <taxon>Mycobacteriales</taxon>
        <taxon>Nocardiaceae</taxon>
        <taxon>Nocardia</taxon>
    </lineage>
</organism>
<dbReference type="Pfam" id="PF02517">
    <property type="entry name" value="Rce1-like"/>
    <property type="match status" value="1"/>
</dbReference>
<reference evidence="3 4" key="1">
    <citation type="submission" date="2024-10" db="EMBL/GenBank/DDBJ databases">
        <title>The Natural Products Discovery Center: Release of the First 8490 Sequenced Strains for Exploring Actinobacteria Biosynthetic Diversity.</title>
        <authorList>
            <person name="Kalkreuter E."/>
            <person name="Kautsar S.A."/>
            <person name="Yang D."/>
            <person name="Bader C.D."/>
            <person name="Teijaro C.N."/>
            <person name="Fluegel L."/>
            <person name="Davis C.M."/>
            <person name="Simpson J.R."/>
            <person name="Lauterbach L."/>
            <person name="Steele A.D."/>
            <person name="Gui C."/>
            <person name="Meng S."/>
            <person name="Li G."/>
            <person name="Viehrig K."/>
            <person name="Ye F."/>
            <person name="Su P."/>
            <person name="Kiefer A.F."/>
            <person name="Nichols A."/>
            <person name="Cepeda A.J."/>
            <person name="Yan W."/>
            <person name="Fan B."/>
            <person name="Jiang Y."/>
            <person name="Adhikari A."/>
            <person name="Zheng C.-J."/>
            <person name="Schuster L."/>
            <person name="Cowan T.M."/>
            <person name="Smanski M.J."/>
            <person name="Chevrette M.G."/>
            <person name="De Carvalho L.P.S."/>
            <person name="Shen B."/>
        </authorList>
    </citation>
    <scope>NUCLEOTIDE SEQUENCE [LARGE SCALE GENOMIC DNA]</scope>
    <source>
        <strain evidence="3 4">NPDC004045</strain>
    </source>
</reference>
<evidence type="ECO:0000256" key="1">
    <source>
        <dbReference type="SAM" id="Phobius"/>
    </source>
</evidence>
<dbReference type="EMBL" id="JBIAMX010000016">
    <property type="protein sequence ID" value="MFF0545802.1"/>
    <property type="molecule type" value="Genomic_DNA"/>
</dbReference>
<keyword evidence="1" id="KW-1133">Transmembrane helix</keyword>
<feature type="transmembrane region" description="Helical" evidence="1">
    <location>
        <begin position="76"/>
        <end position="97"/>
    </location>
</feature>
<keyword evidence="4" id="KW-1185">Reference proteome</keyword>
<evidence type="ECO:0000313" key="4">
    <source>
        <dbReference type="Proteomes" id="UP001601444"/>
    </source>
</evidence>
<evidence type="ECO:0000313" key="3">
    <source>
        <dbReference type="EMBL" id="MFF0545802.1"/>
    </source>
</evidence>
<dbReference type="Proteomes" id="UP001601444">
    <property type="component" value="Unassembled WGS sequence"/>
</dbReference>
<name>A0ABW6PTQ2_9NOCA</name>
<proteinExistence type="predicted"/>